<organism evidence="1 2">
    <name type="scientific">Flavobacterium johnsoniae (strain ATCC 17061 / DSM 2064 / JCM 8514 / BCRC 14874 / CCUG 350202 / NBRC 14942 / NCIMB 11054 / UW101)</name>
    <name type="common">Cytophaga johnsonae</name>
    <dbReference type="NCBI Taxonomy" id="376686"/>
    <lineage>
        <taxon>Bacteria</taxon>
        <taxon>Pseudomonadati</taxon>
        <taxon>Bacteroidota</taxon>
        <taxon>Flavobacteriia</taxon>
        <taxon>Flavobacteriales</taxon>
        <taxon>Flavobacteriaceae</taxon>
        <taxon>Flavobacterium</taxon>
    </lineage>
</organism>
<proteinExistence type="predicted"/>
<sequence length="98" mass="10718">MYLKAVVSTEKLSTGKHSIKSVFKYDGGGLGKGGTITHNIDDKKTGEERIESTPPYVYSLDGMDCGMDEFSTVSDAYQKGEANHFNGVIDKVEINHLD</sequence>
<evidence type="ECO:0000313" key="2">
    <source>
        <dbReference type="Proteomes" id="UP000006694"/>
    </source>
</evidence>
<dbReference type="KEGG" id="fjo:Fjoh_3585"/>
<name>A5FDW8_FLAJ1</name>
<dbReference type="eggNOG" id="COG3119">
    <property type="taxonomic scope" value="Bacteria"/>
</dbReference>
<dbReference type="GeneID" id="31766496"/>
<evidence type="ECO:0000313" key="1">
    <source>
        <dbReference type="EMBL" id="ABQ06599.1"/>
    </source>
</evidence>
<dbReference type="RefSeq" id="WP_012025566.1">
    <property type="nucleotide sequence ID" value="NC_009441.1"/>
</dbReference>
<dbReference type="STRING" id="376686.Fjoh_3585"/>
<dbReference type="AlphaFoldDB" id="A5FDW8"/>
<reference evidence="1 2" key="1">
    <citation type="journal article" date="2009" name="Appl. Environ. Microbiol.">
        <title>Novel features of the polysaccharide-digesting gliding bacterium Flavobacterium johnsoniae as revealed by genome sequence analysis.</title>
        <authorList>
            <person name="McBride M.J."/>
            <person name="Xie G."/>
            <person name="Martens E.C."/>
            <person name="Lapidus A."/>
            <person name="Henrissat B."/>
            <person name="Rhodes R.G."/>
            <person name="Goltsman E."/>
            <person name="Wang W."/>
            <person name="Xu J."/>
            <person name="Hunnicutt D.W."/>
            <person name="Staroscik A.M."/>
            <person name="Hoover T.R."/>
            <person name="Cheng Y.Q."/>
            <person name="Stein J.L."/>
        </authorList>
    </citation>
    <scope>NUCLEOTIDE SEQUENCE [LARGE SCALE GENOMIC DNA]</scope>
    <source>
        <strain evidence="2">ATCC 17061 / DSM 2064 / JCM 8514 / BCRC 14874 / CCUG 350202 / NBRC 14942 / NCIMB 11054 / UW101</strain>
    </source>
</reference>
<protein>
    <submittedName>
        <fullName evidence="1">Uncharacterized protein</fullName>
    </submittedName>
</protein>
<keyword evidence="2" id="KW-1185">Reference proteome</keyword>
<dbReference type="HOGENOM" id="CLU_2329599_0_0_10"/>
<gene>
    <name evidence="1" type="ordered locus">Fjoh_3585</name>
</gene>
<dbReference type="Proteomes" id="UP000006694">
    <property type="component" value="Chromosome"/>
</dbReference>
<dbReference type="EMBL" id="CP000685">
    <property type="protein sequence ID" value="ABQ06599.1"/>
    <property type="molecule type" value="Genomic_DNA"/>
</dbReference>
<accession>A5FDW8</accession>